<dbReference type="Proteomes" id="UP000237144">
    <property type="component" value="Unassembled WGS sequence"/>
</dbReference>
<protein>
    <recommendedName>
        <fullName evidence="8">Endonuclease V</fullName>
    </recommendedName>
</protein>
<comment type="subcellular location">
    <subcellularLocation>
        <location evidence="1">Cytoplasm</location>
    </subcellularLocation>
</comment>
<proteinExistence type="predicted"/>
<keyword evidence="5" id="KW-0378">Hydrolase</keyword>
<accession>A0A2S5B4R7</accession>
<dbReference type="GO" id="GO:0003727">
    <property type="term" value="F:single-stranded RNA binding"/>
    <property type="evidence" value="ECO:0007669"/>
    <property type="project" value="TreeGrafter"/>
</dbReference>
<evidence type="ECO:0000256" key="2">
    <source>
        <dbReference type="ARBA" id="ARBA00022490"/>
    </source>
</evidence>
<dbReference type="EMBL" id="PJQD01000072">
    <property type="protein sequence ID" value="POY71768.1"/>
    <property type="molecule type" value="Genomic_DNA"/>
</dbReference>
<dbReference type="InterPro" id="IPR007581">
    <property type="entry name" value="Endonuclease-V"/>
</dbReference>
<dbReference type="Pfam" id="PF04493">
    <property type="entry name" value="Endonuclease_5"/>
    <property type="match status" value="1"/>
</dbReference>
<reference evidence="6 7" key="1">
    <citation type="journal article" date="2018" name="Front. Microbiol.">
        <title>Prospects for Fungal Bioremediation of Acidic Radioactive Waste Sites: Characterization and Genome Sequence of Rhodotorula taiwanensis MD1149.</title>
        <authorList>
            <person name="Tkavc R."/>
            <person name="Matrosova V.Y."/>
            <person name="Grichenko O.E."/>
            <person name="Gostincar C."/>
            <person name="Volpe R.P."/>
            <person name="Klimenkova P."/>
            <person name="Gaidamakova E.K."/>
            <person name="Zhou C.E."/>
            <person name="Stewart B.J."/>
            <person name="Lyman M.G."/>
            <person name="Malfatti S.A."/>
            <person name="Rubinfeld B."/>
            <person name="Courtot M."/>
            <person name="Singh J."/>
            <person name="Dalgard C.L."/>
            <person name="Hamilton T."/>
            <person name="Frey K.G."/>
            <person name="Gunde-Cimerman N."/>
            <person name="Dugan L."/>
            <person name="Daly M.J."/>
        </authorList>
    </citation>
    <scope>NUCLEOTIDE SEQUENCE [LARGE SCALE GENOMIC DNA]</scope>
    <source>
        <strain evidence="6 7">MD1149</strain>
    </source>
</reference>
<dbReference type="PANTHER" id="PTHR28511">
    <property type="entry name" value="ENDONUCLEASE V"/>
    <property type="match status" value="1"/>
</dbReference>
<keyword evidence="2" id="KW-0963">Cytoplasm</keyword>
<dbReference type="Gene3D" id="3.30.2170.10">
    <property type="entry name" value="archaeoglobus fulgidus dsm 4304 superfamily"/>
    <property type="match status" value="1"/>
</dbReference>
<dbReference type="GO" id="GO:0005737">
    <property type="term" value="C:cytoplasm"/>
    <property type="evidence" value="ECO:0007669"/>
    <property type="project" value="UniProtKB-SubCell"/>
</dbReference>
<dbReference type="PANTHER" id="PTHR28511:SF1">
    <property type="entry name" value="ENDONUCLEASE V"/>
    <property type="match status" value="1"/>
</dbReference>
<keyword evidence="4" id="KW-0255">Endonuclease</keyword>
<dbReference type="GO" id="GO:0006281">
    <property type="term" value="P:DNA repair"/>
    <property type="evidence" value="ECO:0007669"/>
    <property type="project" value="InterPro"/>
</dbReference>
<evidence type="ECO:0000313" key="7">
    <source>
        <dbReference type="Proteomes" id="UP000237144"/>
    </source>
</evidence>
<evidence type="ECO:0008006" key="8">
    <source>
        <dbReference type="Google" id="ProtNLM"/>
    </source>
</evidence>
<organism evidence="6 7">
    <name type="scientific">Rhodotorula taiwanensis</name>
    <dbReference type="NCBI Taxonomy" id="741276"/>
    <lineage>
        <taxon>Eukaryota</taxon>
        <taxon>Fungi</taxon>
        <taxon>Dikarya</taxon>
        <taxon>Basidiomycota</taxon>
        <taxon>Pucciniomycotina</taxon>
        <taxon>Microbotryomycetes</taxon>
        <taxon>Sporidiobolales</taxon>
        <taxon>Sporidiobolaceae</taxon>
        <taxon>Rhodotorula</taxon>
    </lineage>
</organism>
<keyword evidence="3" id="KW-0540">Nuclease</keyword>
<keyword evidence="7" id="KW-1185">Reference proteome</keyword>
<evidence type="ECO:0000256" key="3">
    <source>
        <dbReference type="ARBA" id="ARBA00022722"/>
    </source>
</evidence>
<name>A0A2S5B4R7_9BASI</name>
<sequence length="313" mass="34080">MHAIDEEKLQCRTREQTRQSRLASFADAIDSPFSVDARELDAVAGTETDLRRYREDVRGFEVRGLHTVGGVDISFRNGSGEQGIAALSILSFPDLRVIKTLSKVVDLSSTPYVHSYLSFRESDLFVSLLEEARKDPDTPTPQVLFVDGNGRWHPRQAGSAVAVGVKSGLPTIGVAKEFHPLHIALDSRHGEAAASFSSPSASPDCLRSQKKMRKACQELLSQRGDWLALPAPPQGEETATGDVASESYEAWGAALLNSPAKGSLNPIFVSPGHRLSLRTCVLLTLACTRDGKIPEPIRSADLYGGLSLHEDWY</sequence>
<evidence type="ECO:0000256" key="5">
    <source>
        <dbReference type="ARBA" id="ARBA00022801"/>
    </source>
</evidence>
<evidence type="ECO:0000256" key="1">
    <source>
        <dbReference type="ARBA" id="ARBA00004496"/>
    </source>
</evidence>
<dbReference type="GO" id="GO:0005730">
    <property type="term" value="C:nucleolus"/>
    <property type="evidence" value="ECO:0007669"/>
    <property type="project" value="TreeGrafter"/>
</dbReference>
<dbReference type="STRING" id="741276.A0A2S5B4R7"/>
<dbReference type="AlphaFoldDB" id="A0A2S5B4R7"/>
<gene>
    <name evidence="6" type="ORF">BMF94_5129</name>
</gene>
<dbReference type="CDD" id="cd06559">
    <property type="entry name" value="Endonuclease_V"/>
    <property type="match status" value="1"/>
</dbReference>
<comment type="caution">
    <text evidence="6">The sequence shown here is derived from an EMBL/GenBank/DDBJ whole genome shotgun (WGS) entry which is preliminary data.</text>
</comment>
<evidence type="ECO:0000256" key="4">
    <source>
        <dbReference type="ARBA" id="ARBA00022759"/>
    </source>
</evidence>
<evidence type="ECO:0000313" key="6">
    <source>
        <dbReference type="EMBL" id="POY71768.1"/>
    </source>
</evidence>
<dbReference type="GO" id="GO:0016891">
    <property type="term" value="F:RNA endonuclease activity producing 5'-phosphomonoesters, hydrolytic mechanism"/>
    <property type="evidence" value="ECO:0007669"/>
    <property type="project" value="TreeGrafter"/>
</dbReference>
<dbReference type="OrthoDB" id="20018at2759"/>